<accession>A0A0C3QWE4</accession>
<protein>
    <recommendedName>
        <fullName evidence="1">CxC2-like cysteine cluster KDZ transposase-associated domain-containing protein</fullName>
    </recommendedName>
</protein>
<dbReference type="STRING" id="1051891.A0A0C3QWE4"/>
<dbReference type="PANTHER" id="PTHR33096:SF1">
    <property type="entry name" value="CXC1-LIKE CYSTEINE CLUSTER ASSOCIATED WITH KDZ TRANSPOSASES DOMAIN-CONTAINING PROTEIN"/>
    <property type="match status" value="1"/>
</dbReference>
<dbReference type="Pfam" id="PF18758">
    <property type="entry name" value="KDZ"/>
    <property type="match status" value="1"/>
</dbReference>
<proteinExistence type="predicted"/>
<dbReference type="Proteomes" id="UP000054248">
    <property type="component" value="Unassembled WGS sequence"/>
</dbReference>
<reference evidence="2 3" key="1">
    <citation type="submission" date="2014-04" db="EMBL/GenBank/DDBJ databases">
        <authorList>
            <consortium name="DOE Joint Genome Institute"/>
            <person name="Kuo A."/>
            <person name="Girlanda M."/>
            <person name="Perotto S."/>
            <person name="Kohler A."/>
            <person name="Nagy L.G."/>
            <person name="Floudas D."/>
            <person name="Copeland A."/>
            <person name="Barry K.W."/>
            <person name="Cichocki N."/>
            <person name="Veneault-Fourrey C."/>
            <person name="LaButti K."/>
            <person name="Lindquist E.A."/>
            <person name="Lipzen A."/>
            <person name="Lundell T."/>
            <person name="Morin E."/>
            <person name="Murat C."/>
            <person name="Sun H."/>
            <person name="Tunlid A."/>
            <person name="Henrissat B."/>
            <person name="Grigoriev I.V."/>
            <person name="Hibbett D.S."/>
            <person name="Martin F."/>
            <person name="Nordberg H.P."/>
            <person name="Cantor M.N."/>
            <person name="Hua S.X."/>
        </authorList>
    </citation>
    <scope>NUCLEOTIDE SEQUENCE [LARGE SCALE GENOMIC DNA]</scope>
    <source>
        <strain evidence="2 3">MUT 4182</strain>
    </source>
</reference>
<keyword evidence="3" id="KW-1185">Reference proteome</keyword>
<dbReference type="HOGENOM" id="CLU_003703_13_0_1"/>
<dbReference type="PANTHER" id="PTHR33096">
    <property type="entry name" value="CXC2 DOMAIN-CONTAINING PROTEIN"/>
    <property type="match status" value="1"/>
</dbReference>
<dbReference type="AlphaFoldDB" id="A0A0C3QWE4"/>
<dbReference type="Pfam" id="PF18803">
    <property type="entry name" value="CxC2"/>
    <property type="match status" value="1"/>
</dbReference>
<evidence type="ECO:0000313" key="3">
    <source>
        <dbReference type="Proteomes" id="UP000054248"/>
    </source>
</evidence>
<organism evidence="2 3">
    <name type="scientific">Tulasnella calospora MUT 4182</name>
    <dbReference type="NCBI Taxonomy" id="1051891"/>
    <lineage>
        <taxon>Eukaryota</taxon>
        <taxon>Fungi</taxon>
        <taxon>Dikarya</taxon>
        <taxon>Basidiomycota</taxon>
        <taxon>Agaricomycotina</taxon>
        <taxon>Agaricomycetes</taxon>
        <taxon>Cantharellales</taxon>
        <taxon>Tulasnellaceae</taxon>
        <taxon>Tulasnella</taxon>
    </lineage>
</organism>
<evidence type="ECO:0000259" key="1">
    <source>
        <dbReference type="Pfam" id="PF18803"/>
    </source>
</evidence>
<dbReference type="OrthoDB" id="3143151at2759"/>
<sequence>MVEMHQNLPFHWPEAWVDGSGAGIDPNVWGQEIPLHFGYFKRTSLYDLGLQVGLGHDGLFCPTSHEADTFTMRVLHTSGQHEVRFRTCGCTEKPRWEQLLDVDIWPATELKPQTGFTMEVLRHQRCFSLRGKTSLKEYYDALVDLTSPAEHKDGIPSLYNQFRLAVRQYRVLAMYMRAGKPNGSTPVQKGELCVKCPACPEPGVNLPRNWDLDRMKQLHYVRFLAGDGNFKLQRLAKRGSSTSAGTKSLLGDSGFWVPNSTIKHYLAETSMAADEPLNQKKSACNTMAGDPGYSPEGAKALDVTGIFAVSCRHIFICPNGVVDFHKGEKYRYVDVCFSGPLNHSYAAGLRYFVITYDIACKYGVNFKSRCCTPTCNFVLIPTEKGEINTIFCVNKFHQESHEDGCAAKNALEYTKYVGRTCGEGVETIWAKMNWLRYTTREMSPGHRIETLSEHFNDWNWQKTSNLVRFTKSSYLSAVQSLDVVIEDFENLKNSLGPNTVAQLDACYQASGGEQFLQDSQRLLNLSRQELLSETQAIKSSAIAAQESPSTSRVSHIDLICKALQLEAMQARLRQRAHDLAKIKNPTRELRARVAQLANQVSAALDNHYDLLFEVAPQLAPLVQRSSDPAKDDIFLPSRLSPEDVLQRRVSDLLKVEMQLRIGHAYDCIKELRNALAMRSFWSRHTNSQHSSETKKTKGMSSLQSSTARMKEAARAYNTCYEWIAKCSPESAKKFGLHPLLNSDLSLLTEWQESKVYRRKNNRLPWIWSLRPLAPSDLPDVDKDWEDIATESQEEPNHLDNVVESWRTEIVRLDYIHATAATERWTEEVRILSREMPAICRSFRAMALRWARLANETITAQSSGAGVSTSLSEWSLVDAETRGYVAYASRQFALYVQMTTDATSQFSEVVGAKRWIELWSAPCRDDLVAHTV</sequence>
<gene>
    <name evidence="2" type="ORF">M407DRAFT_18033</name>
</gene>
<name>A0A0C3QWE4_9AGAM</name>
<evidence type="ECO:0000313" key="2">
    <source>
        <dbReference type="EMBL" id="KIO33174.1"/>
    </source>
</evidence>
<feature type="domain" description="CxC2-like cysteine cluster KDZ transposase-associated" evidence="1">
    <location>
        <begin position="45"/>
        <end position="147"/>
    </location>
</feature>
<dbReference type="InterPro" id="IPR040521">
    <property type="entry name" value="KDZ"/>
</dbReference>
<dbReference type="EMBL" id="KN822950">
    <property type="protein sequence ID" value="KIO33174.1"/>
    <property type="molecule type" value="Genomic_DNA"/>
</dbReference>
<reference evidence="3" key="2">
    <citation type="submission" date="2015-01" db="EMBL/GenBank/DDBJ databases">
        <title>Evolutionary Origins and Diversification of the Mycorrhizal Mutualists.</title>
        <authorList>
            <consortium name="DOE Joint Genome Institute"/>
            <consortium name="Mycorrhizal Genomics Consortium"/>
            <person name="Kohler A."/>
            <person name="Kuo A."/>
            <person name="Nagy L.G."/>
            <person name="Floudas D."/>
            <person name="Copeland A."/>
            <person name="Barry K.W."/>
            <person name="Cichocki N."/>
            <person name="Veneault-Fourrey C."/>
            <person name="LaButti K."/>
            <person name="Lindquist E.A."/>
            <person name="Lipzen A."/>
            <person name="Lundell T."/>
            <person name="Morin E."/>
            <person name="Murat C."/>
            <person name="Riley R."/>
            <person name="Ohm R."/>
            <person name="Sun H."/>
            <person name="Tunlid A."/>
            <person name="Henrissat B."/>
            <person name="Grigoriev I.V."/>
            <person name="Hibbett D.S."/>
            <person name="Martin F."/>
        </authorList>
    </citation>
    <scope>NUCLEOTIDE SEQUENCE [LARGE SCALE GENOMIC DNA]</scope>
    <source>
        <strain evidence="3">MUT 4182</strain>
    </source>
</reference>
<dbReference type="InterPro" id="IPR041457">
    <property type="entry name" value="CxC2_KDZ-assoc"/>
</dbReference>